<feature type="repeat" description="TPR" evidence="1">
    <location>
        <begin position="196"/>
        <end position="229"/>
    </location>
</feature>
<dbReference type="SMART" id="SM00028">
    <property type="entry name" value="TPR"/>
    <property type="match status" value="9"/>
</dbReference>
<dbReference type="PANTHER" id="PTHR23082:SF0">
    <property type="entry name" value="GENERAL TRANSCRIPTION FACTOR 3C POLYPEPTIDE 3"/>
    <property type="match status" value="1"/>
</dbReference>
<protein>
    <submittedName>
        <fullName evidence="3">TPR-like protein</fullName>
    </submittedName>
</protein>
<feature type="region of interest" description="Disordered" evidence="2">
    <location>
        <begin position="1"/>
        <end position="71"/>
    </location>
</feature>
<keyword evidence="4" id="KW-1185">Reference proteome</keyword>
<dbReference type="GO" id="GO:0008301">
    <property type="term" value="F:DNA binding, bending"/>
    <property type="evidence" value="ECO:0007669"/>
    <property type="project" value="EnsemblFungi"/>
</dbReference>
<dbReference type="Pfam" id="PF14559">
    <property type="entry name" value="TPR_19"/>
    <property type="match status" value="1"/>
</dbReference>
<accession>A0A1E4SG32</accession>
<dbReference type="PROSITE" id="PS50005">
    <property type="entry name" value="TPR"/>
    <property type="match status" value="3"/>
</dbReference>
<dbReference type="EMBL" id="KV453913">
    <property type="protein sequence ID" value="ODV78425.1"/>
    <property type="molecule type" value="Genomic_DNA"/>
</dbReference>
<evidence type="ECO:0000313" key="3">
    <source>
        <dbReference type="EMBL" id="ODV78425.1"/>
    </source>
</evidence>
<reference evidence="4" key="1">
    <citation type="submission" date="2016-05" db="EMBL/GenBank/DDBJ databases">
        <title>Comparative genomics of biotechnologically important yeasts.</title>
        <authorList>
            <consortium name="DOE Joint Genome Institute"/>
            <person name="Riley R."/>
            <person name="Haridas S."/>
            <person name="Wolfe K.H."/>
            <person name="Lopes M.R."/>
            <person name="Hittinger C.T."/>
            <person name="Goker M."/>
            <person name="Salamov A."/>
            <person name="Wisecaver J."/>
            <person name="Long T.M."/>
            <person name="Aerts A.L."/>
            <person name="Barry K."/>
            <person name="Choi C."/>
            <person name="Clum A."/>
            <person name="Coughlan A.Y."/>
            <person name="Deshpande S."/>
            <person name="Douglass A.P."/>
            <person name="Hanson S.J."/>
            <person name="Klenk H.-P."/>
            <person name="Labutti K."/>
            <person name="Lapidus A."/>
            <person name="Lindquist E."/>
            <person name="Lipzen A."/>
            <person name="Meier-Kolthoff J.P."/>
            <person name="Ohm R.A."/>
            <person name="Otillar R.P."/>
            <person name="Pangilinan J."/>
            <person name="Peng Y."/>
            <person name="Rokas A."/>
            <person name="Rosa C.A."/>
            <person name="Scheuner C."/>
            <person name="Sibirny A.A."/>
            <person name="Slot J.C."/>
            <person name="Stielow J.B."/>
            <person name="Sun H."/>
            <person name="Kurtzman C.P."/>
            <person name="Blackwell M."/>
            <person name="Grigoriev I.V."/>
            <person name="Jeffries T.W."/>
        </authorList>
    </citation>
    <scope>NUCLEOTIDE SEQUENCE [LARGE SCALE GENOMIC DNA]</scope>
    <source>
        <strain evidence="4">NRRL Y-17324</strain>
    </source>
</reference>
<dbReference type="STRING" id="984487.A0A1E4SG32"/>
<gene>
    <name evidence="3" type="ORF">CANTADRAFT_53924</name>
</gene>
<organism evidence="3 4">
    <name type="scientific">Suhomyces tanzawaensis NRRL Y-17324</name>
    <dbReference type="NCBI Taxonomy" id="984487"/>
    <lineage>
        <taxon>Eukaryota</taxon>
        <taxon>Fungi</taxon>
        <taxon>Dikarya</taxon>
        <taxon>Ascomycota</taxon>
        <taxon>Saccharomycotina</taxon>
        <taxon>Pichiomycetes</taxon>
        <taxon>Debaryomycetaceae</taxon>
        <taxon>Suhomyces</taxon>
    </lineage>
</organism>
<feature type="compositionally biased region" description="Polar residues" evidence="2">
    <location>
        <begin position="1"/>
        <end position="19"/>
    </location>
</feature>
<feature type="repeat" description="TPR" evidence="1">
    <location>
        <begin position="464"/>
        <end position="497"/>
    </location>
</feature>
<dbReference type="Gene3D" id="1.25.40.10">
    <property type="entry name" value="Tetratricopeptide repeat domain"/>
    <property type="match status" value="3"/>
</dbReference>
<keyword evidence="1" id="KW-0802">TPR repeat</keyword>
<dbReference type="InterPro" id="IPR011990">
    <property type="entry name" value="TPR-like_helical_dom_sf"/>
</dbReference>
<dbReference type="GO" id="GO:0000127">
    <property type="term" value="C:transcription factor TFIIIC complex"/>
    <property type="evidence" value="ECO:0007669"/>
    <property type="project" value="EnsemblFungi"/>
</dbReference>
<dbReference type="OrthoDB" id="9991317at2759"/>
<dbReference type="Proteomes" id="UP000094285">
    <property type="component" value="Unassembled WGS sequence"/>
</dbReference>
<dbReference type="GeneID" id="30984403"/>
<feature type="repeat" description="TPR" evidence="1">
    <location>
        <begin position="231"/>
        <end position="264"/>
    </location>
</feature>
<proteinExistence type="predicted"/>
<dbReference type="AlphaFoldDB" id="A0A1E4SG32"/>
<feature type="compositionally biased region" description="Acidic residues" evidence="2">
    <location>
        <begin position="27"/>
        <end position="55"/>
    </location>
</feature>
<evidence type="ECO:0000256" key="1">
    <source>
        <dbReference type="PROSITE-ProRule" id="PRU00339"/>
    </source>
</evidence>
<feature type="region of interest" description="Disordered" evidence="2">
    <location>
        <begin position="532"/>
        <end position="552"/>
    </location>
</feature>
<dbReference type="InterPro" id="IPR019734">
    <property type="entry name" value="TPR_rpt"/>
</dbReference>
<dbReference type="GO" id="GO:0042791">
    <property type="term" value="P:5S class rRNA transcription by RNA polymerase III"/>
    <property type="evidence" value="ECO:0007669"/>
    <property type="project" value="EnsemblFungi"/>
</dbReference>
<dbReference type="GO" id="GO:0001002">
    <property type="term" value="F:RNA polymerase III type 1 promoter sequence-specific DNA binding"/>
    <property type="evidence" value="ECO:0007669"/>
    <property type="project" value="EnsemblFungi"/>
</dbReference>
<dbReference type="PANTHER" id="PTHR23082">
    <property type="entry name" value="TRANSCRIPTION INITIATION FACTOR IIIC TFIIIC , POLYPEPTIDE 3-RELATED"/>
    <property type="match status" value="1"/>
</dbReference>
<dbReference type="SUPFAM" id="SSF48452">
    <property type="entry name" value="TPR-like"/>
    <property type="match status" value="3"/>
</dbReference>
<dbReference type="Pfam" id="PF13431">
    <property type="entry name" value="TPR_17"/>
    <property type="match status" value="1"/>
</dbReference>
<sequence length="995" mass="116240">MSANVFETDEGNSAVNDKNQVLVAGDDPIDSDDELDQLMEDFEMSESDDEDDGEQEEKLFLSSSEEEYDEDGIPIEDDYGDNYDFRDALRSAGNFRVKNKSKTITKSTKSYWKRKMMRSTNRELDPEVRQNLSLANEAFVRNDFQVAMNLYLEVIKKDPKNFSAYKTLGEIYKQEGRLNKCCNYWLLAANIHPWDSQFWSNVAELSTELGHIDQAIYCYSRAINSNTSKSSRYILERAILYREKKQYGRALEGFQRVRQLYPTDSNIVKNLASVYVEQKRINDAINLYMKILDYNINPSNTNQAGTPQQKQPKFGWAELNILLELYIQQHSWRNGIKVTKIVARWIQDRTDEKWWDDNDDDSEFDQKRRFEFIDKLSDPKTREVAIKKFYDLPIDIRFKIGTLRLGLGHKDEAMRHFEFLLDETDDISDLYFETGKILEENGYFEDALQFLIKAAQNEEFEGSTELIILLGKCFLETEDYVQAKQAYESLLSIDKDNLDYKISLAEAEYHLGNTEHARILLVEVAAKRGKEDRAKSDKGDAESEGEDHIMDGDHDDILNNSSLIRNEKLTARSKKLTDQERFEFENNAKKKVLEKYRSMKRLEESINSEADEKIAIKTWIQLAYQLLEIFIGVKSFFPRDKNRQFKGIILYRRKQDLGIDEKLARVYNLYAGIGNDGNENYSRQFLTSKVEYRGISYDEWFKIFTQYAILVLNYDHDYENANQMIEISMNVSVFIQDKVKESMLRLVKLIIGLKKNDMNIITTFIRYFLITNQFSPFIYKFFMCCFSSGMVSWEHFTNYNHQKFFLRQLKAFDSIITGKKIVGMATITSDVKDISFKNDHIDLLYVYANLLGGSRSYISSIVYLNRAYKEYNQDPMVCLMLGLAHVHRSMQRLSTNRHLQLLQGVSYLLEYKEATEKEATDYELQEVQYNFGRFFHMIGLTSLAVDFYEKVLEFNGKIDVAYDLSVEAAYNLALIYNINGNSLLARDLTEKYLTI</sequence>
<dbReference type="RefSeq" id="XP_020063547.1">
    <property type="nucleotide sequence ID" value="XM_020210267.1"/>
</dbReference>
<evidence type="ECO:0000313" key="4">
    <source>
        <dbReference type="Proteomes" id="UP000094285"/>
    </source>
</evidence>
<evidence type="ECO:0000256" key="2">
    <source>
        <dbReference type="SAM" id="MobiDB-lite"/>
    </source>
</evidence>
<dbReference type="GO" id="GO:0001003">
    <property type="term" value="F:RNA polymerase III type 2 promoter sequence-specific DNA binding"/>
    <property type="evidence" value="ECO:0007669"/>
    <property type="project" value="EnsemblFungi"/>
</dbReference>
<dbReference type="InterPro" id="IPR039340">
    <property type="entry name" value="Tfc4/TFIIIC-102/Sfc4"/>
</dbReference>
<name>A0A1E4SG32_9ASCO</name>